<sequence length="73" mass="8370">MKVIEKESFRSNYSFLCRALLNKGMTISMCSVQSRTRSMHAECHRFSYRALSLLSPSTQNHSTSRLPTPDEIT</sequence>
<gene>
    <name evidence="1" type="ORF">M413DRAFT_288984</name>
</gene>
<reference evidence="2" key="2">
    <citation type="submission" date="2015-01" db="EMBL/GenBank/DDBJ databases">
        <title>Evolutionary Origins and Diversification of the Mycorrhizal Mutualists.</title>
        <authorList>
            <consortium name="DOE Joint Genome Institute"/>
            <consortium name="Mycorrhizal Genomics Consortium"/>
            <person name="Kohler A."/>
            <person name="Kuo A."/>
            <person name="Nagy L.G."/>
            <person name="Floudas D."/>
            <person name="Copeland A."/>
            <person name="Barry K.W."/>
            <person name="Cichocki N."/>
            <person name="Veneault-Fourrey C."/>
            <person name="LaButti K."/>
            <person name="Lindquist E.A."/>
            <person name="Lipzen A."/>
            <person name="Lundell T."/>
            <person name="Morin E."/>
            <person name="Murat C."/>
            <person name="Riley R."/>
            <person name="Ohm R."/>
            <person name="Sun H."/>
            <person name="Tunlid A."/>
            <person name="Henrissat B."/>
            <person name="Grigoriev I.V."/>
            <person name="Hibbett D.S."/>
            <person name="Martin F."/>
        </authorList>
    </citation>
    <scope>NUCLEOTIDE SEQUENCE [LARGE SCALE GENOMIC DNA]</scope>
    <source>
        <strain evidence="2">h7</strain>
    </source>
</reference>
<evidence type="ECO:0000313" key="2">
    <source>
        <dbReference type="Proteomes" id="UP000053424"/>
    </source>
</evidence>
<protein>
    <submittedName>
        <fullName evidence="1">Uncharacterized protein</fullName>
    </submittedName>
</protein>
<dbReference type="Proteomes" id="UP000053424">
    <property type="component" value="Unassembled WGS sequence"/>
</dbReference>
<proteinExistence type="predicted"/>
<evidence type="ECO:0000313" key="1">
    <source>
        <dbReference type="EMBL" id="KIM36559.1"/>
    </source>
</evidence>
<dbReference type="HOGENOM" id="CLU_2705077_0_0_1"/>
<accession>A0A0C3BWV9</accession>
<reference evidence="1 2" key="1">
    <citation type="submission" date="2014-04" db="EMBL/GenBank/DDBJ databases">
        <authorList>
            <consortium name="DOE Joint Genome Institute"/>
            <person name="Kuo A."/>
            <person name="Gay G."/>
            <person name="Dore J."/>
            <person name="Kohler A."/>
            <person name="Nagy L.G."/>
            <person name="Floudas D."/>
            <person name="Copeland A."/>
            <person name="Barry K.W."/>
            <person name="Cichocki N."/>
            <person name="Veneault-Fourrey C."/>
            <person name="LaButti K."/>
            <person name="Lindquist E.A."/>
            <person name="Lipzen A."/>
            <person name="Lundell T."/>
            <person name="Morin E."/>
            <person name="Murat C."/>
            <person name="Sun H."/>
            <person name="Tunlid A."/>
            <person name="Henrissat B."/>
            <person name="Grigoriev I.V."/>
            <person name="Hibbett D.S."/>
            <person name="Martin F."/>
            <person name="Nordberg H.P."/>
            <person name="Cantor M.N."/>
            <person name="Hua S.X."/>
        </authorList>
    </citation>
    <scope>NUCLEOTIDE SEQUENCE [LARGE SCALE GENOMIC DNA]</scope>
    <source>
        <strain evidence="2">h7</strain>
    </source>
</reference>
<organism evidence="1 2">
    <name type="scientific">Hebeloma cylindrosporum</name>
    <dbReference type="NCBI Taxonomy" id="76867"/>
    <lineage>
        <taxon>Eukaryota</taxon>
        <taxon>Fungi</taxon>
        <taxon>Dikarya</taxon>
        <taxon>Basidiomycota</taxon>
        <taxon>Agaricomycotina</taxon>
        <taxon>Agaricomycetes</taxon>
        <taxon>Agaricomycetidae</taxon>
        <taxon>Agaricales</taxon>
        <taxon>Agaricineae</taxon>
        <taxon>Hymenogastraceae</taxon>
        <taxon>Hebeloma</taxon>
    </lineage>
</organism>
<dbReference type="AlphaFoldDB" id="A0A0C3BWV9"/>
<name>A0A0C3BWV9_HEBCY</name>
<keyword evidence="2" id="KW-1185">Reference proteome</keyword>
<dbReference type="EMBL" id="KN831804">
    <property type="protein sequence ID" value="KIM36559.1"/>
    <property type="molecule type" value="Genomic_DNA"/>
</dbReference>